<dbReference type="Proteomes" id="UP000647339">
    <property type="component" value="Unassembled WGS sequence"/>
</dbReference>
<keyword evidence="2" id="KW-1185">Reference proteome</keyword>
<comment type="caution">
    <text evidence="1">The sequence shown here is derived from an EMBL/GenBank/DDBJ whole genome shotgun (WGS) entry which is preliminary data.</text>
</comment>
<reference evidence="2" key="1">
    <citation type="journal article" date="2019" name="Int. J. Syst. Evol. Microbiol.">
        <title>The Global Catalogue of Microorganisms (GCM) 10K type strain sequencing project: providing services to taxonomists for standard genome sequencing and annotation.</title>
        <authorList>
            <consortium name="The Broad Institute Genomics Platform"/>
            <consortium name="The Broad Institute Genome Sequencing Center for Infectious Disease"/>
            <person name="Wu L."/>
            <person name="Ma J."/>
        </authorList>
    </citation>
    <scope>NUCLEOTIDE SEQUENCE [LARGE SCALE GENOMIC DNA]</scope>
    <source>
        <strain evidence="2">CGMCC 1.15407</strain>
    </source>
</reference>
<sequence length="107" mass="11908">MLFTIPIYIHRSAPAICQHTVVDFVKGLYVGFLGRVIAGDKDIIAPALPLDEQHVLEYLLINVLFSKRLLYRSGDDILPIFQGHLIDLSPVRKPKAVHVPPNPATSL</sequence>
<dbReference type="EMBL" id="BMIU01000008">
    <property type="protein sequence ID" value="GGF31407.1"/>
    <property type="molecule type" value="Genomic_DNA"/>
</dbReference>
<name>A0ABQ1UZC1_9BACT</name>
<organism evidence="1 2">
    <name type="scientific">Echinicola rosea</name>
    <dbReference type="NCBI Taxonomy" id="1807691"/>
    <lineage>
        <taxon>Bacteria</taxon>
        <taxon>Pseudomonadati</taxon>
        <taxon>Bacteroidota</taxon>
        <taxon>Cytophagia</taxon>
        <taxon>Cytophagales</taxon>
        <taxon>Cyclobacteriaceae</taxon>
        <taxon>Echinicola</taxon>
    </lineage>
</organism>
<gene>
    <name evidence="1" type="ORF">GCM10011339_19520</name>
</gene>
<accession>A0ABQ1UZC1</accession>
<proteinExistence type="predicted"/>
<evidence type="ECO:0000313" key="1">
    <source>
        <dbReference type="EMBL" id="GGF31407.1"/>
    </source>
</evidence>
<protein>
    <submittedName>
        <fullName evidence="1">Uncharacterized protein</fullName>
    </submittedName>
</protein>
<evidence type="ECO:0000313" key="2">
    <source>
        <dbReference type="Proteomes" id="UP000647339"/>
    </source>
</evidence>